<dbReference type="EMBL" id="JARBHB010000004">
    <property type="protein sequence ID" value="KAJ8886496.1"/>
    <property type="molecule type" value="Genomic_DNA"/>
</dbReference>
<proteinExistence type="predicted"/>
<dbReference type="Proteomes" id="UP001159363">
    <property type="component" value="Chromosome X"/>
</dbReference>
<gene>
    <name evidence="1" type="ORF">PR048_012707</name>
</gene>
<evidence type="ECO:0000313" key="2">
    <source>
        <dbReference type="Proteomes" id="UP001159363"/>
    </source>
</evidence>
<sequence>MQDIHCFHEEFYLHKDKVTQLSIVPNVSVQVENQAQKDESKNRGLMKLCGKSFLSKLAVSKFRGDFLYKSVAGTRNHENTLEKDVKCTITYKVLNVSSRTTLVNRVLDNIFLVMVVSITCGMPTTME</sequence>
<reference evidence="1 2" key="1">
    <citation type="submission" date="2023-02" db="EMBL/GenBank/DDBJ databases">
        <title>LHISI_Scaffold_Assembly.</title>
        <authorList>
            <person name="Stuart O.P."/>
            <person name="Cleave R."/>
            <person name="Magrath M.J.L."/>
            <person name="Mikheyev A.S."/>
        </authorList>
    </citation>
    <scope>NUCLEOTIDE SEQUENCE [LARGE SCALE GENOMIC DNA]</scope>
    <source>
        <strain evidence="1">Daus_M_001</strain>
        <tissue evidence="1">Leg muscle</tissue>
    </source>
</reference>
<organism evidence="1 2">
    <name type="scientific">Dryococelus australis</name>
    <dbReference type="NCBI Taxonomy" id="614101"/>
    <lineage>
        <taxon>Eukaryota</taxon>
        <taxon>Metazoa</taxon>
        <taxon>Ecdysozoa</taxon>
        <taxon>Arthropoda</taxon>
        <taxon>Hexapoda</taxon>
        <taxon>Insecta</taxon>
        <taxon>Pterygota</taxon>
        <taxon>Neoptera</taxon>
        <taxon>Polyneoptera</taxon>
        <taxon>Phasmatodea</taxon>
        <taxon>Verophasmatodea</taxon>
        <taxon>Anareolatae</taxon>
        <taxon>Phasmatidae</taxon>
        <taxon>Eurycanthinae</taxon>
        <taxon>Dryococelus</taxon>
    </lineage>
</organism>
<protein>
    <submittedName>
        <fullName evidence="1">Uncharacterized protein</fullName>
    </submittedName>
</protein>
<evidence type="ECO:0000313" key="1">
    <source>
        <dbReference type="EMBL" id="KAJ8886496.1"/>
    </source>
</evidence>
<keyword evidence="2" id="KW-1185">Reference proteome</keyword>
<comment type="caution">
    <text evidence="1">The sequence shown here is derived from an EMBL/GenBank/DDBJ whole genome shotgun (WGS) entry which is preliminary data.</text>
</comment>
<name>A0ABQ9HQ92_9NEOP</name>
<accession>A0ABQ9HQ92</accession>